<dbReference type="GO" id="GO:0008610">
    <property type="term" value="P:lipid biosynthetic process"/>
    <property type="evidence" value="ECO:0007669"/>
    <property type="project" value="InterPro"/>
</dbReference>
<sequence length="222" mass="26025">MNVIGPYEAFVSWGVFWTTYWVFGGILTYFFKEKRKITNLGKVISNLLVNMVWSLFGSLILSQLPLRMLTNSYLVTKFLVVYLIADIWFYHMHIMLHQGQLYHLHKRHHEFSEPFALTGLYSDIYECIFLNTLAGGLGPVIVQLPPPYIYIWLAIISWNVLIAHSGSSMIHDYHHSKFKYNYGISFIFDKLYGTWYIEPEKRDINLGNFKIDMASLADLHIR</sequence>
<evidence type="ECO:0000256" key="4">
    <source>
        <dbReference type="ARBA" id="ARBA00023136"/>
    </source>
</evidence>
<name>X0YVY2_9ZZZZ</name>
<dbReference type="GO" id="GO:0016020">
    <property type="term" value="C:membrane"/>
    <property type="evidence" value="ECO:0007669"/>
    <property type="project" value="UniProtKB-SubCell"/>
</dbReference>
<gene>
    <name evidence="7" type="ORF">S01H4_14282</name>
</gene>
<feature type="transmembrane region" description="Helical" evidence="5">
    <location>
        <begin position="12"/>
        <end position="31"/>
    </location>
</feature>
<evidence type="ECO:0000256" key="2">
    <source>
        <dbReference type="ARBA" id="ARBA00022692"/>
    </source>
</evidence>
<organism evidence="7">
    <name type="scientific">marine sediment metagenome</name>
    <dbReference type="NCBI Taxonomy" id="412755"/>
    <lineage>
        <taxon>unclassified sequences</taxon>
        <taxon>metagenomes</taxon>
        <taxon>ecological metagenomes</taxon>
    </lineage>
</organism>
<dbReference type="AlphaFoldDB" id="X0YVY2"/>
<evidence type="ECO:0000259" key="6">
    <source>
        <dbReference type="Pfam" id="PF04116"/>
    </source>
</evidence>
<comment type="caution">
    <text evidence="7">The sequence shown here is derived from an EMBL/GenBank/DDBJ whole genome shotgun (WGS) entry which is preliminary data.</text>
</comment>
<reference evidence="7" key="1">
    <citation type="journal article" date="2014" name="Front. Microbiol.">
        <title>High frequency of phylogenetically diverse reductive dehalogenase-homologous genes in deep subseafloor sedimentary metagenomes.</title>
        <authorList>
            <person name="Kawai M."/>
            <person name="Futagami T."/>
            <person name="Toyoda A."/>
            <person name="Takaki Y."/>
            <person name="Nishi S."/>
            <person name="Hori S."/>
            <person name="Arai W."/>
            <person name="Tsubouchi T."/>
            <person name="Morono Y."/>
            <person name="Uchiyama I."/>
            <person name="Ito T."/>
            <person name="Fujiyama A."/>
            <person name="Inagaki F."/>
            <person name="Takami H."/>
        </authorList>
    </citation>
    <scope>NUCLEOTIDE SEQUENCE</scope>
    <source>
        <strain evidence="7">Expedition CK06-06</strain>
    </source>
</reference>
<keyword evidence="4 5" id="KW-0472">Membrane</keyword>
<dbReference type="InterPro" id="IPR006694">
    <property type="entry name" value="Fatty_acid_hydroxylase"/>
</dbReference>
<keyword evidence="2 5" id="KW-0812">Transmembrane</keyword>
<feature type="transmembrane region" description="Helical" evidence="5">
    <location>
        <begin position="43"/>
        <end position="61"/>
    </location>
</feature>
<dbReference type="GO" id="GO:0005506">
    <property type="term" value="F:iron ion binding"/>
    <property type="evidence" value="ECO:0007669"/>
    <property type="project" value="InterPro"/>
</dbReference>
<evidence type="ECO:0000256" key="1">
    <source>
        <dbReference type="ARBA" id="ARBA00004370"/>
    </source>
</evidence>
<dbReference type="GO" id="GO:0016491">
    <property type="term" value="F:oxidoreductase activity"/>
    <property type="evidence" value="ECO:0007669"/>
    <property type="project" value="InterPro"/>
</dbReference>
<feature type="transmembrane region" description="Helical" evidence="5">
    <location>
        <begin position="73"/>
        <end position="94"/>
    </location>
</feature>
<dbReference type="InterPro" id="IPR050307">
    <property type="entry name" value="Sterol_Desaturase_Related"/>
</dbReference>
<comment type="subcellular location">
    <subcellularLocation>
        <location evidence="1">Membrane</location>
    </subcellularLocation>
</comment>
<feature type="domain" description="Fatty acid hydroxylase" evidence="6">
    <location>
        <begin position="78"/>
        <end position="194"/>
    </location>
</feature>
<accession>X0YVY2</accession>
<evidence type="ECO:0000256" key="5">
    <source>
        <dbReference type="SAM" id="Phobius"/>
    </source>
</evidence>
<proteinExistence type="predicted"/>
<keyword evidence="3 5" id="KW-1133">Transmembrane helix</keyword>
<evidence type="ECO:0000256" key="3">
    <source>
        <dbReference type="ARBA" id="ARBA00022989"/>
    </source>
</evidence>
<feature type="transmembrane region" description="Helical" evidence="5">
    <location>
        <begin position="149"/>
        <end position="170"/>
    </location>
</feature>
<dbReference type="PANTHER" id="PTHR11863">
    <property type="entry name" value="STEROL DESATURASE"/>
    <property type="match status" value="1"/>
</dbReference>
<dbReference type="Pfam" id="PF04116">
    <property type="entry name" value="FA_hydroxylase"/>
    <property type="match status" value="1"/>
</dbReference>
<evidence type="ECO:0000313" key="7">
    <source>
        <dbReference type="EMBL" id="GAG60380.1"/>
    </source>
</evidence>
<protein>
    <recommendedName>
        <fullName evidence="6">Fatty acid hydroxylase domain-containing protein</fullName>
    </recommendedName>
</protein>
<dbReference type="EMBL" id="BART01006264">
    <property type="protein sequence ID" value="GAG60380.1"/>
    <property type="molecule type" value="Genomic_DNA"/>
</dbReference>